<dbReference type="Pfam" id="PF01531">
    <property type="entry name" value="Glyco_transf_11"/>
    <property type="match status" value="1"/>
</dbReference>
<dbReference type="EMBL" id="QEAS01000006">
    <property type="protein sequence ID" value="PWG81066.1"/>
    <property type="molecule type" value="Genomic_DNA"/>
</dbReference>
<keyword evidence="2" id="KW-0808">Transferase</keyword>
<dbReference type="GO" id="GO:0016020">
    <property type="term" value="C:membrane"/>
    <property type="evidence" value="ECO:0007669"/>
    <property type="project" value="InterPro"/>
</dbReference>
<gene>
    <name evidence="3" type="ORF">DDR33_09070</name>
</gene>
<dbReference type="GO" id="GO:0008107">
    <property type="term" value="F:galactoside 2-alpha-L-fucosyltransferase activity"/>
    <property type="evidence" value="ECO:0007669"/>
    <property type="project" value="InterPro"/>
</dbReference>
<dbReference type="AlphaFoldDB" id="A0A2U2PI27"/>
<evidence type="ECO:0000313" key="4">
    <source>
        <dbReference type="Proteomes" id="UP000245647"/>
    </source>
</evidence>
<dbReference type="OrthoDB" id="639736at2"/>
<dbReference type="Gene3D" id="3.40.50.11350">
    <property type="match status" value="2"/>
</dbReference>
<organism evidence="3 4">
    <name type="scientific">Pararcticibacter amylolyticus</name>
    <dbReference type="NCBI Taxonomy" id="2173175"/>
    <lineage>
        <taxon>Bacteria</taxon>
        <taxon>Pseudomonadati</taxon>
        <taxon>Bacteroidota</taxon>
        <taxon>Sphingobacteriia</taxon>
        <taxon>Sphingobacteriales</taxon>
        <taxon>Sphingobacteriaceae</taxon>
        <taxon>Pararcticibacter</taxon>
    </lineage>
</organism>
<evidence type="ECO:0008006" key="5">
    <source>
        <dbReference type="Google" id="ProtNLM"/>
    </source>
</evidence>
<dbReference type="RefSeq" id="WP_109415450.1">
    <property type="nucleotide sequence ID" value="NZ_QEAS01000006.1"/>
</dbReference>
<evidence type="ECO:0000256" key="2">
    <source>
        <dbReference type="ARBA" id="ARBA00022679"/>
    </source>
</evidence>
<evidence type="ECO:0000256" key="1">
    <source>
        <dbReference type="ARBA" id="ARBA00022676"/>
    </source>
</evidence>
<dbReference type="InterPro" id="IPR002516">
    <property type="entry name" value="Glyco_trans_11"/>
</dbReference>
<keyword evidence="1" id="KW-0328">Glycosyltransferase</keyword>
<dbReference type="PANTHER" id="PTHR11927">
    <property type="entry name" value="GALACTOSIDE 2-L-FUCOSYLTRANSFERASE"/>
    <property type="match status" value="1"/>
</dbReference>
<keyword evidence="4" id="KW-1185">Reference proteome</keyword>
<dbReference type="Proteomes" id="UP000245647">
    <property type="component" value="Unassembled WGS sequence"/>
</dbReference>
<dbReference type="GO" id="GO:0005975">
    <property type="term" value="P:carbohydrate metabolic process"/>
    <property type="evidence" value="ECO:0007669"/>
    <property type="project" value="InterPro"/>
</dbReference>
<accession>A0A2U2PI27</accession>
<evidence type="ECO:0000313" key="3">
    <source>
        <dbReference type="EMBL" id="PWG81066.1"/>
    </source>
</evidence>
<comment type="caution">
    <text evidence="3">The sequence shown here is derived from an EMBL/GenBank/DDBJ whole genome shotgun (WGS) entry which is preliminary data.</text>
</comment>
<name>A0A2U2PI27_9SPHI</name>
<reference evidence="3 4" key="1">
    <citation type="submission" date="2018-04" db="EMBL/GenBank/DDBJ databases">
        <title>Pedobacter chongqingensis sp. nov., isolated from a rottenly hemp rope.</title>
        <authorList>
            <person name="Cai Y."/>
        </authorList>
    </citation>
    <scope>NUCLEOTIDE SEQUENCE [LARGE SCALE GENOMIC DNA]</scope>
    <source>
        <strain evidence="3 4">FJ4-8</strain>
    </source>
</reference>
<protein>
    <recommendedName>
        <fullName evidence="5">Alpha-1,2-fucosyltransferase</fullName>
    </recommendedName>
</protein>
<sequence>MVIVNYRAGQLANRLIHFSHFIANSKAFGYKLVYPFFQEYREFFEFGDPDFEEGRIQLDYPVGLLFIYRKIQQLIRSLEKRGKRVSSVFFREFHILSKNSLEDPFFNMRDPLFTAKACHKVLITNGWLYRDEESFGLYANEIRNIFTLKNHYRELVRKQIEESRKNADILIGVHIRRGDYKDFNYGSWYYEDEVYLKNMKSIEAFYKKNGKVCNFFIASNEKVPLKNFSGLNAKWEERHFIIDLYSLASCDYIIGPPSTYSGWAAFFGKVPLFHIESADSTIDERNITRFTPLS</sequence>
<proteinExistence type="predicted"/>
<dbReference type="PANTHER" id="PTHR11927:SF9">
    <property type="entry name" value="L-FUCOSYLTRANSFERASE"/>
    <property type="match status" value="1"/>
</dbReference>